<feature type="compositionally biased region" description="Basic residues" evidence="1">
    <location>
        <begin position="99"/>
        <end position="115"/>
    </location>
</feature>
<dbReference type="Proteomes" id="UP000195402">
    <property type="component" value="Unassembled WGS sequence"/>
</dbReference>
<reference evidence="3 4" key="1">
    <citation type="journal article" date="2017" name="Mol. Plant">
        <title>The Genome of Medicinal Plant Macleaya cordata Provides New Insights into Benzylisoquinoline Alkaloids Metabolism.</title>
        <authorList>
            <person name="Liu X."/>
            <person name="Liu Y."/>
            <person name="Huang P."/>
            <person name="Ma Y."/>
            <person name="Qing Z."/>
            <person name="Tang Q."/>
            <person name="Cao H."/>
            <person name="Cheng P."/>
            <person name="Zheng Y."/>
            <person name="Yuan Z."/>
            <person name="Zhou Y."/>
            <person name="Liu J."/>
            <person name="Tang Z."/>
            <person name="Zhuo Y."/>
            <person name="Zhang Y."/>
            <person name="Yu L."/>
            <person name="Huang J."/>
            <person name="Yang P."/>
            <person name="Peng Q."/>
            <person name="Zhang J."/>
            <person name="Jiang W."/>
            <person name="Zhang Z."/>
            <person name="Lin K."/>
            <person name="Ro D.K."/>
            <person name="Chen X."/>
            <person name="Xiong X."/>
            <person name="Shang Y."/>
            <person name="Huang S."/>
            <person name="Zeng J."/>
        </authorList>
    </citation>
    <scope>NUCLEOTIDE SEQUENCE [LARGE SCALE GENOMIC DNA]</scope>
    <source>
        <strain evidence="4">cv. BLH2017</strain>
        <tissue evidence="3">Root</tissue>
    </source>
</reference>
<evidence type="ECO:0008006" key="5">
    <source>
        <dbReference type="Google" id="ProtNLM"/>
    </source>
</evidence>
<dbReference type="PANTHER" id="PTHR34188">
    <property type="entry name" value="OS01G0299500 PROTEIN"/>
    <property type="match status" value="1"/>
</dbReference>
<dbReference type="OrthoDB" id="1899142at2759"/>
<dbReference type="EMBL" id="MVGT01003758">
    <property type="protein sequence ID" value="OVA03226.1"/>
    <property type="molecule type" value="Genomic_DNA"/>
</dbReference>
<keyword evidence="2" id="KW-1133">Transmembrane helix</keyword>
<evidence type="ECO:0000313" key="3">
    <source>
        <dbReference type="EMBL" id="OVA03226.1"/>
    </source>
</evidence>
<feature type="region of interest" description="Disordered" evidence="1">
    <location>
        <begin position="55"/>
        <end position="125"/>
    </location>
</feature>
<comment type="caution">
    <text evidence="3">The sequence shown here is derived from an EMBL/GenBank/DDBJ whole genome shotgun (WGS) entry which is preliminary data.</text>
</comment>
<organism evidence="3 4">
    <name type="scientific">Macleaya cordata</name>
    <name type="common">Five-seeded plume-poppy</name>
    <name type="synonym">Bocconia cordata</name>
    <dbReference type="NCBI Taxonomy" id="56857"/>
    <lineage>
        <taxon>Eukaryota</taxon>
        <taxon>Viridiplantae</taxon>
        <taxon>Streptophyta</taxon>
        <taxon>Embryophyta</taxon>
        <taxon>Tracheophyta</taxon>
        <taxon>Spermatophyta</taxon>
        <taxon>Magnoliopsida</taxon>
        <taxon>Ranunculales</taxon>
        <taxon>Papaveraceae</taxon>
        <taxon>Papaveroideae</taxon>
        <taxon>Macleaya</taxon>
    </lineage>
</organism>
<dbReference type="OMA" id="FTSVCNG"/>
<name>A0A200PYH1_MACCD</name>
<keyword evidence="4" id="KW-1185">Reference proteome</keyword>
<proteinExistence type="predicted"/>
<feature type="transmembrane region" description="Helical" evidence="2">
    <location>
        <begin position="163"/>
        <end position="184"/>
    </location>
</feature>
<sequence length="239" mass="26358">MDEMVLRERDYEVDLESGGTTSEEDGRKEPFSSVRESKSYFGRVWNGFVSIDGSIKSESSLSSSDRISSSSEVPTETEELLIETKCEGEEQTMGTLEKKRGKEKRKKTISKKPPRPPRGPSLDAADRKLVREIAELAMLKRARVERMKEMKKMKAAKAASPNTNMLAMIFTIFFCLVIIFHGIFGGGSPRSSLEGSLKSEVSTNRRLISVQFYSNASARGGEGPGSSLSESPDRSKVAG</sequence>
<evidence type="ECO:0000256" key="2">
    <source>
        <dbReference type="SAM" id="Phobius"/>
    </source>
</evidence>
<feature type="compositionally biased region" description="Basic and acidic residues" evidence="1">
    <location>
        <begin position="1"/>
        <end position="12"/>
    </location>
</feature>
<feature type="compositionally biased region" description="Low complexity" evidence="1">
    <location>
        <begin position="55"/>
        <end position="74"/>
    </location>
</feature>
<dbReference type="InParanoid" id="A0A200PYH1"/>
<keyword evidence="2" id="KW-0472">Membrane</keyword>
<dbReference type="AlphaFoldDB" id="A0A200PYH1"/>
<feature type="region of interest" description="Disordered" evidence="1">
    <location>
        <begin position="1"/>
        <end position="35"/>
    </location>
</feature>
<evidence type="ECO:0000313" key="4">
    <source>
        <dbReference type="Proteomes" id="UP000195402"/>
    </source>
</evidence>
<dbReference type="PANTHER" id="PTHR34188:SF5">
    <property type="entry name" value="OS05G0131900 PROTEIN"/>
    <property type="match status" value="1"/>
</dbReference>
<feature type="region of interest" description="Disordered" evidence="1">
    <location>
        <begin position="216"/>
        <end position="239"/>
    </location>
</feature>
<feature type="compositionally biased region" description="Basic and acidic residues" evidence="1">
    <location>
        <begin position="24"/>
        <end position="35"/>
    </location>
</feature>
<gene>
    <name evidence="3" type="ORF">BVC80_6465g1</name>
</gene>
<accession>A0A200PYH1</accession>
<evidence type="ECO:0000256" key="1">
    <source>
        <dbReference type="SAM" id="MobiDB-lite"/>
    </source>
</evidence>
<protein>
    <recommendedName>
        <fullName evidence="5">Transmembrane protein</fullName>
    </recommendedName>
</protein>
<dbReference type="STRING" id="56857.A0A200PYH1"/>
<keyword evidence="2" id="KW-0812">Transmembrane</keyword>